<comment type="caution">
    <text evidence="2">The sequence shown here is derived from an EMBL/GenBank/DDBJ whole genome shotgun (WGS) entry which is preliminary data.</text>
</comment>
<name>A0ABR4PE98_9HELO</name>
<dbReference type="EMBL" id="JBFCZG010000005">
    <property type="protein sequence ID" value="KAL3421604.1"/>
    <property type="molecule type" value="Genomic_DNA"/>
</dbReference>
<feature type="region of interest" description="Disordered" evidence="1">
    <location>
        <begin position="1"/>
        <end position="22"/>
    </location>
</feature>
<organism evidence="2 3">
    <name type="scientific">Phlyctema vagabunda</name>
    <dbReference type="NCBI Taxonomy" id="108571"/>
    <lineage>
        <taxon>Eukaryota</taxon>
        <taxon>Fungi</taxon>
        <taxon>Dikarya</taxon>
        <taxon>Ascomycota</taxon>
        <taxon>Pezizomycotina</taxon>
        <taxon>Leotiomycetes</taxon>
        <taxon>Helotiales</taxon>
        <taxon>Dermateaceae</taxon>
        <taxon>Phlyctema</taxon>
    </lineage>
</organism>
<dbReference type="Proteomes" id="UP001629113">
    <property type="component" value="Unassembled WGS sequence"/>
</dbReference>
<gene>
    <name evidence="2" type="ORF">PVAG01_05760</name>
</gene>
<sequence>MYHTSYPSHHVAPTSPVNSEPSCSIAPDIQLSLFEELPPSFEPESWWLDGHTPNHPLFDDAARIRFWTKTIKRDLLQFIVEGCQLLVDAKASESLISTLVTYRTLWEASVSVCKYGVVYLASRSDCRDDFLPAIQKNPNIFDSIDAFLMTDSNCIRAINYGVHRFVNNITVYHPGKLVPPRAISALGPYRAAVRPQDFDGDSVAMLDITTPLWDLHDFSHLTAASLAPELFGSKYFTSLVHLPSPLTALVRSPGMKTADPKPACSDGVVFSELMTGLYTAEVDAVQRGDKTHTYASITEAMAKSVANYLRGEQELRHGTTGQMISMKKPITAVQLAVLVQNKAYELVASDMEQRAMTRGGPAGDARDELDSLTSNDRVLFLANCRRWMYFEVRNTTKHRAHKLAYKTVAEDMLADCERDITAAREASLLRDILDNIHYKGWENKKTSNLWQVVRDYLAVS</sequence>
<evidence type="ECO:0000313" key="2">
    <source>
        <dbReference type="EMBL" id="KAL3421604.1"/>
    </source>
</evidence>
<evidence type="ECO:0000313" key="3">
    <source>
        <dbReference type="Proteomes" id="UP001629113"/>
    </source>
</evidence>
<evidence type="ECO:0000256" key="1">
    <source>
        <dbReference type="SAM" id="MobiDB-lite"/>
    </source>
</evidence>
<accession>A0ABR4PE98</accession>
<proteinExistence type="predicted"/>
<protein>
    <submittedName>
        <fullName evidence="2">Uncharacterized protein</fullName>
    </submittedName>
</protein>
<reference evidence="2 3" key="1">
    <citation type="submission" date="2024-06" db="EMBL/GenBank/DDBJ databases">
        <title>Complete genome of Phlyctema vagabunda strain 19-DSS-EL-015.</title>
        <authorList>
            <person name="Fiorenzani C."/>
        </authorList>
    </citation>
    <scope>NUCLEOTIDE SEQUENCE [LARGE SCALE GENOMIC DNA]</scope>
    <source>
        <strain evidence="2 3">19-DSS-EL-015</strain>
    </source>
</reference>
<keyword evidence="3" id="KW-1185">Reference proteome</keyword>